<keyword evidence="3" id="KW-1185">Reference proteome</keyword>
<feature type="coiled-coil region" evidence="1">
    <location>
        <begin position="120"/>
        <end position="154"/>
    </location>
</feature>
<proteinExistence type="predicted"/>
<gene>
    <name evidence="2" type="ORF">H7995_23440</name>
</gene>
<sequence>MTTNRYEYGNKVVEFFKHDADELQKLIDKAEGRYYSRSEGLHWRGLAAYIDVTFEKPLKESLVELQVLIQKGYTVHRADYKPLFFTCTLRKTDEMIAAELPKLTEMASAEYDELRYASNISEMQKQMEFTIARRAREQAEAKAAAEAKHKADEEAFALADLLKAYTSKSKTKEKQDVAA</sequence>
<evidence type="ECO:0000256" key="1">
    <source>
        <dbReference type="SAM" id="Coils"/>
    </source>
</evidence>
<dbReference type="RefSeq" id="WP_185819004.1">
    <property type="nucleotide sequence ID" value="NZ_JACMYG010000032.1"/>
</dbReference>
<dbReference type="EMBL" id="JACMYG010000032">
    <property type="protein sequence ID" value="MBC2692747.1"/>
    <property type="molecule type" value="Genomic_DNA"/>
</dbReference>
<reference evidence="2 3" key="1">
    <citation type="submission" date="2020-08" db="EMBL/GenBank/DDBJ databases">
        <title>Pseudomonas sp. nov.</title>
        <authorList>
            <person name="Gieschler S."/>
            <person name="Fiedler G."/>
            <person name="Brinks E."/>
            <person name="Boehnlein C."/>
            <person name="Franz C.M.A.P."/>
            <person name="Kabisch J."/>
        </authorList>
    </citation>
    <scope>NUCLEOTIDE SEQUENCE [LARGE SCALE GENOMIC DNA]</scope>
    <source>
        <strain evidence="2 3">MBT-1</strain>
    </source>
</reference>
<evidence type="ECO:0000313" key="3">
    <source>
        <dbReference type="Proteomes" id="UP000526003"/>
    </source>
</evidence>
<dbReference type="Proteomes" id="UP000526003">
    <property type="component" value="Unassembled WGS sequence"/>
</dbReference>
<protein>
    <submittedName>
        <fullName evidence="2">Uncharacterized protein</fullName>
    </submittedName>
</protein>
<evidence type="ECO:0000313" key="2">
    <source>
        <dbReference type="EMBL" id="MBC2692747.1"/>
    </source>
</evidence>
<name>A0A7X1GHS6_9PSED</name>
<organism evidence="2 3">
    <name type="scientific">Pseudomonas kielensis</name>
    <dbReference type="NCBI Taxonomy" id="2762577"/>
    <lineage>
        <taxon>Bacteria</taxon>
        <taxon>Pseudomonadati</taxon>
        <taxon>Pseudomonadota</taxon>
        <taxon>Gammaproteobacteria</taxon>
        <taxon>Pseudomonadales</taxon>
        <taxon>Pseudomonadaceae</taxon>
        <taxon>Pseudomonas</taxon>
    </lineage>
</organism>
<keyword evidence="1" id="KW-0175">Coiled coil</keyword>
<dbReference type="AlphaFoldDB" id="A0A7X1GHS6"/>
<comment type="caution">
    <text evidence="2">The sequence shown here is derived from an EMBL/GenBank/DDBJ whole genome shotgun (WGS) entry which is preliminary data.</text>
</comment>
<accession>A0A7X1GHS6</accession>